<proteinExistence type="predicted"/>
<dbReference type="Proteomes" id="UP000243499">
    <property type="component" value="Chromosome 2"/>
</dbReference>
<dbReference type="Gramene" id="PVH63832">
    <property type="protein sequence ID" value="PVH63832"/>
    <property type="gene ID" value="PAHAL_2G117000"/>
</dbReference>
<evidence type="ECO:0000313" key="1">
    <source>
        <dbReference type="EMBL" id="PVH63832.1"/>
    </source>
</evidence>
<dbReference type="AlphaFoldDB" id="A0A2T8KNV6"/>
<accession>A0A2T8KNV6</accession>
<sequence>MIYMLEFVDPAFLRVICSSQHLGHGGRPPIPLGGSRCPQAVKISCRVPSALTVCLSAPPNHVAIHFVCLNHPAQSLKLKFTSSLSAARGMCTPYSPWFLH</sequence>
<protein>
    <submittedName>
        <fullName evidence="2">Uncharacterized protein</fullName>
    </submittedName>
</protein>
<dbReference type="EMBL" id="CM008047">
    <property type="protein sequence ID" value="PVH63834.1"/>
    <property type="molecule type" value="Genomic_DNA"/>
</dbReference>
<gene>
    <name evidence="1" type="ORF">PAHAL_2G117000</name>
    <name evidence="2" type="ORF">PAHAL_2G117300</name>
</gene>
<reference evidence="2" key="1">
    <citation type="submission" date="2018-04" db="EMBL/GenBank/DDBJ databases">
        <title>WGS assembly of Panicum hallii.</title>
        <authorList>
            <person name="Lovell J."/>
            <person name="Jenkins J."/>
            <person name="Lowry D."/>
            <person name="Mamidi S."/>
            <person name="Sreedasyam A."/>
            <person name="Weng X."/>
            <person name="Barry K."/>
            <person name="Bonette J."/>
            <person name="Campitelli B."/>
            <person name="Daum C."/>
            <person name="Gordon S."/>
            <person name="Gould B."/>
            <person name="Lipzen A."/>
            <person name="Macqueen A."/>
            <person name="Palacio-Mejia J."/>
            <person name="Plott C."/>
            <person name="Shakirov E."/>
            <person name="Shu S."/>
            <person name="Yoshinaga Y."/>
            <person name="Zane M."/>
            <person name="Rokhsar D."/>
            <person name="Grimwood J."/>
            <person name="Schmutz J."/>
            <person name="Juenger T."/>
        </authorList>
    </citation>
    <scope>NUCLEOTIDE SEQUENCE [LARGE SCALE GENOMIC DNA]</scope>
    <source>
        <strain evidence="2">FIL2</strain>
    </source>
</reference>
<organism evidence="2">
    <name type="scientific">Panicum hallii</name>
    <dbReference type="NCBI Taxonomy" id="206008"/>
    <lineage>
        <taxon>Eukaryota</taxon>
        <taxon>Viridiplantae</taxon>
        <taxon>Streptophyta</taxon>
        <taxon>Embryophyta</taxon>
        <taxon>Tracheophyta</taxon>
        <taxon>Spermatophyta</taxon>
        <taxon>Magnoliopsida</taxon>
        <taxon>Liliopsida</taxon>
        <taxon>Poales</taxon>
        <taxon>Poaceae</taxon>
        <taxon>PACMAD clade</taxon>
        <taxon>Panicoideae</taxon>
        <taxon>Panicodae</taxon>
        <taxon>Paniceae</taxon>
        <taxon>Panicinae</taxon>
        <taxon>Panicum</taxon>
        <taxon>Panicum sect. Panicum</taxon>
    </lineage>
</organism>
<evidence type="ECO:0000313" key="2">
    <source>
        <dbReference type="EMBL" id="PVH63834.1"/>
    </source>
</evidence>
<name>A0A2T8KNV6_9POAL</name>
<dbReference type="EMBL" id="CM008047">
    <property type="protein sequence ID" value="PVH63832.1"/>
    <property type="molecule type" value="Genomic_DNA"/>
</dbReference>
<dbReference type="Gramene" id="PVH63834">
    <property type="protein sequence ID" value="PVH63834"/>
    <property type="gene ID" value="PAHAL_2G117300"/>
</dbReference>